<proteinExistence type="predicted"/>
<dbReference type="AlphaFoldDB" id="A0A8G1RG53"/>
<name>A0A8G1RG53_9EURO</name>
<reference evidence="1 2" key="1">
    <citation type="submission" date="2018-02" db="EMBL/GenBank/DDBJ databases">
        <title>The genomes of Aspergillus section Nigri reveals drivers in fungal speciation.</title>
        <authorList>
            <consortium name="DOE Joint Genome Institute"/>
            <person name="Vesth T.C."/>
            <person name="Nybo J."/>
            <person name="Theobald S."/>
            <person name="Brandl J."/>
            <person name="Frisvad J.C."/>
            <person name="Nielsen K.F."/>
            <person name="Lyhne E.K."/>
            <person name="Kogle M.E."/>
            <person name="Kuo A."/>
            <person name="Riley R."/>
            <person name="Clum A."/>
            <person name="Nolan M."/>
            <person name="Lipzen A."/>
            <person name="Salamov A."/>
            <person name="Henrissat B."/>
            <person name="Wiebenga A."/>
            <person name="De vries R.P."/>
            <person name="Grigoriev I.V."/>
            <person name="Mortensen U.H."/>
            <person name="Andersen M.R."/>
            <person name="Baker S.E."/>
        </authorList>
    </citation>
    <scope>NUCLEOTIDE SEQUENCE [LARGE SCALE GENOMIC DNA]</scope>
    <source>
        <strain evidence="1 2">CBS 313.89</strain>
    </source>
</reference>
<evidence type="ECO:0000313" key="1">
    <source>
        <dbReference type="EMBL" id="RAK71742.1"/>
    </source>
</evidence>
<dbReference type="EMBL" id="KZ824711">
    <property type="protein sequence ID" value="RAK71742.1"/>
    <property type="molecule type" value="Genomic_DNA"/>
</dbReference>
<protein>
    <submittedName>
        <fullName evidence="1">Uncharacterized protein</fullName>
    </submittedName>
</protein>
<sequence length="173" mass="18973">MVYLPTIYVCFLGGKRMITALRFALGKQVHPLRICGTFSQLQGRQANGPSSKRSGVPLGVSWAVGDRDLIIIVLYLTSSPGIMLPTPNHKSSIGRTCSSGSSQVQYVKPVLRTSWRLMKFSGEDAELVQMHSANESDRSTIGEHLRRAFFVFQSQAVGYMIRQSCGGMSICIG</sequence>
<organism evidence="1 2">
    <name type="scientific">Aspergillus fijiensis CBS 313.89</name>
    <dbReference type="NCBI Taxonomy" id="1448319"/>
    <lineage>
        <taxon>Eukaryota</taxon>
        <taxon>Fungi</taxon>
        <taxon>Dikarya</taxon>
        <taxon>Ascomycota</taxon>
        <taxon>Pezizomycotina</taxon>
        <taxon>Eurotiomycetes</taxon>
        <taxon>Eurotiomycetidae</taxon>
        <taxon>Eurotiales</taxon>
        <taxon>Aspergillaceae</taxon>
        <taxon>Aspergillus</taxon>
    </lineage>
</organism>
<dbReference type="Proteomes" id="UP000249789">
    <property type="component" value="Unassembled WGS sequence"/>
</dbReference>
<dbReference type="VEuPathDB" id="FungiDB:BO72DRAFT_309464"/>
<keyword evidence="2" id="KW-1185">Reference proteome</keyword>
<dbReference type="RefSeq" id="XP_040795754.1">
    <property type="nucleotide sequence ID" value="XM_040940493.1"/>
</dbReference>
<dbReference type="GeneID" id="63857826"/>
<gene>
    <name evidence="1" type="ORF">BO72DRAFT_309464</name>
</gene>
<evidence type="ECO:0000313" key="2">
    <source>
        <dbReference type="Proteomes" id="UP000249789"/>
    </source>
</evidence>
<accession>A0A8G1RG53</accession>